<feature type="binding site" description="axial binding residue" evidence="7">
    <location>
        <position position="136"/>
    </location>
    <ligand>
        <name>heme</name>
        <dbReference type="ChEBI" id="CHEBI:30413"/>
    </ligand>
    <ligandPart>
        <name>Fe</name>
        <dbReference type="ChEBI" id="CHEBI:18248"/>
    </ligandPart>
</feature>
<dbReference type="InterPro" id="IPR050193">
    <property type="entry name" value="Cytochrome_P450_71"/>
</dbReference>
<evidence type="ECO:0000256" key="2">
    <source>
        <dbReference type="ARBA" id="ARBA00010617"/>
    </source>
</evidence>
<dbReference type="Gene3D" id="1.10.630.10">
    <property type="entry name" value="Cytochrome P450"/>
    <property type="match status" value="1"/>
</dbReference>
<dbReference type="GO" id="GO:0016020">
    <property type="term" value="C:membrane"/>
    <property type="evidence" value="ECO:0007669"/>
    <property type="project" value="UniProtKB-SubCell"/>
</dbReference>
<comment type="caution">
    <text evidence="9">The sequence shown here is derived from an EMBL/GenBank/DDBJ whole genome shotgun (WGS) entry which is preliminary data.</text>
</comment>
<evidence type="ECO:0000256" key="1">
    <source>
        <dbReference type="ARBA" id="ARBA00004167"/>
    </source>
</evidence>
<evidence type="ECO:0000313" key="9">
    <source>
        <dbReference type="EMBL" id="CAD6233589.1"/>
    </source>
</evidence>
<keyword evidence="7 8" id="KW-0349">Heme</keyword>
<comment type="subcellular location">
    <subcellularLocation>
        <location evidence="1">Membrane</location>
        <topology evidence="1">Single-pass membrane protein</topology>
    </subcellularLocation>
</comment>
<dbReference type="PROSITE" id="PS00086">
    <property type="entry name" value="CYTOCHROME_P450"/>
    <property type="match status" value="1"/>
</dbReference>
<dbReference type="InterPro" id="IPR001128">
    <property type="entry name" value="Cyt_P450"/>
</dbReference>
<evidence type="ECO:0000313" key="10">
    <source>
        <dbReference type="Proteomes" id="UP000604825"/>
    </source>
</evidence>
<dbReference type="GO" id="GO:0016705">
    <property type="term" value="F:oxidoreductase activity, acting on paired donors, with incorporation or reduction of molecular oxygen"/>
    <property type="evidence" value="ECO:0007669"/>
    <property type="project" value="InterPro"/>
</dbReference>
<keyword evidence="7 8" id="KW-0479">Metal-binding</keyword>
<dbReference type="Pfam" id="PF00067">
    <property type="entry name" value="p450"/>
    <property type="match status" value="1"/>
</dbReference>
<protein>
    <recommendedName>
        <fullName evidence="11">Cytochrome P450</fullName>
    </recommendedName>
</protein>
<reference evidence="9" key="1">
    <citation type="submission" date="2020-10" db="EMBL/GenBank/DDBJ databases">
        <authorList>
            <person name="Han B."/>
            <person name="Lu T."/>
            <person name="Zhao Q."/>
            <person name="Huang X."/>
            <person name="Zhao Y."/>
        </authorList>
    </citation>
    <scope>NUCLEOTIDE SEQUENCE</scope>
</reference>
<dbReference type="SUPFAM" id="SSF48264">
    <property type="entry name" value="Cytochrome P450"/>
    <property type="match status" value="1"/>
</dbReference>
<evidence type="ECO:0000256" key="5">
    <source>
        <dbReference type="ARBA" id="ARBA00023002"/>
    </source>
</evidence>
<keyword evidence="6" id="KW-0472">Membrane</keyword>
<keyword evidence="3" id="KW-0812">Transmembrane</keyword>
<dbReference type="AlphaFoldDB" id="A0A811P4Z9"/>
<name>A0A811P4Z9_9POAL</name>
<dbReference type="GO" id="GO:0004497">
    <property type="term" value="F:monooxygenase activity"/>
    <property type="evidence" value="ECO:0007669"/>
    <property type="project" value="UniProtKB-KW"/>
</dbReference>
<dbReference type="InterPro" id="IPR036396">
    <property type="entry name" value="Cyt_P450_sf"/>
</dbReference>
<proteinExistence type="inferred from homology"/>
<keyword evidence="5 8" id="KW-0560">Oxidoreductase</keyword>
<dbReference type="PANTHER" id="PTHR47956">
    <property type="entry name" value="CYTOCHROME P450 71B11-RELATED"/>
    <property type="match status" value="1"/>
</dbReference>
<evidence type="ECO:0008006" key="11">
    <source>
        <dbReference type="Google" id="ProtNLM"/>
    </source>
</evidence>
<accession>A0A811P4Z9</accession>
<comment type="similarity">
    <text evidence="2 8">Belongs to the cytochrome P450 family.</text>
</comment>
<dbReference type="PANTHER" id="PTHR47956:SF4">
    <property type="entry name" value="CYTOCHROME P450 71A21-RELATED"/>
    <property type="match status" value="1"/>
</dbReference>
<keyword evidence="7 8" id="KW-0408">Iron</keyword>
<sequence>MEWAMAELVTHPRTMRRAQDEVRTATAGSTGVNEDHVAQLDDLKAMVKETLRLHAPVLLLVPREPRADAEILGYHVPACTRVLVNAWAIGRDPATWERAEDFVPGRFMDGGTAATSVDFRGQHFELRTFGAGRRVCLGMGFAEASAEMALASLLYHFDWEVAGGGVLGSRNREGTPTPSLDMTEMNGIAVHIKSGLPLLAKPWVP</sequence>
<evidence type="ECO:0000256" key="4">
    <source>
        <dbReference type="ARBA" id="ARBA00022989"/>
    </source>
</evidence>
<dbReference type="InterPro" id="IPR017972">
    <property type="entry name" value="Cyt_P450_CS"/>
</dbReference>
<evidence type="ECO:0000256" key="7">
    <source>
        <dbReference type="PIRSR" id="PIRSR602401-1"/>
    </source>
</evidence>
<dbReference type="PRINTS" id="PR00385">
    <property type="entry name" value="P450"/>
</dbReference>
<dbReference type="GO" id="GO:0005506">
    <property type="term" value="F:iron ion binding"/>
    <property type="evidence" value="ECO:0007669"/>
    <property type="project" value="InterPro"/>
</dbReference>
<gene>
    <name evidence="9" type="ORF">NCGR_LOCUS22914</name>
</gene>
<keyword evidence="8" id="KW-0503">Monooxygenase</keyword>
<dbReference type="EMBL" id="CAJGYO010000005">
    <property type="protein sequence ID" value="CAD6233589.1"/>
    <property type="molecule type" value="Genomic_DNA"/>
</dbReference>
<keyword evidence="10" id="KW-1185">Reference proteome</keyword>
<evidence type="ECO:0000256" key="6">
    <source>
        <dbReference type="ARBA" id="ARBA00023136"/>
    </source>
</evidence>
<keyword evidence="4" id="KW-1133">Transmembrane helix</keyword>
<dbReference type="GO" id="GO:0020037">
    <property type="term" value="F:heme binding"/>
    <property type="evidence" value="ECO:0007669"/>
    <property type="project" value="InterPro"/>
</dbReference>
<organism evidence="9 10">
    <name type="scientific">Miscanthus lutarioriparius</name>
    <dbReference type="NCBI Taxonomy" id="422564"/>
    <lineage>
        <taxon>Eukaryota</taxon>
        <taxon>Viridiplantae</taxon>
        <taxon>Streptophyta</taxon>
        <taxon>Embryophyta</taxon>
        <taxon>Tracheophyta</taxon>
        <taxon>Spermatophyta</taxon>
        <taxon>Magnoliopsida</taxon>
        <taxon>Liliopsida</taxon>
        <taxon>Poales</taxon>
        <taxon>Poaceae</taxon>
        <taxon>PACMAD clade</taxon>
        <taxon>Panicoideae</taxon>
        <taxon>Andropogonodae</taxon>
        <taxon>Andropogoneae</taxon>
        <taxon>Saccharinae</taxon>
        <taxon>Miscanthus</taxon>
    </lineage>
</organism>
<evidence type="ECO:0000256" key="3">
    <source>
        <dbReference type="ARBA" id="ARBA00022692"/>
    </source>
</evidence>
<dbReference type="PRINTS" id="PR00463">
    <property type="entry name" value="EP450I"/>
</dbReference>
<dbReference type="InterPro" id="IPR002401">
    <property type="entry name" value="Cyt_P450_E_grp-I"/>
</dbReference>
<comment type="cofactor">
    <cofactor evidence="7">
        <name>heme</name>
        <dbReference type="ChEBI" id="CHEBI:30413"/>
    </cofactor>
</comment>
<dbReference type="Proteomes" id="UP000604825">
    <property type="component" value="Unassembled WGS sequence"/>
</dbReference>
<dbReference type="OrthoDB" id="1055148at2759"/>
<evidence type="ECO:0000256" key="8">
    <source>
        <dbReference type="RuleBase" id="RU000461"/>
    </source>
</evidence>